<evidence type="ECO:0000256" key="5">
    <source>
        <dbReference type="SAM" id="SignalP"/>
    </source>
</evidence>
<dbReference type="OrthoDB" id="5340148at2"/>
<proteinExistence type="predicted"/>
<keyword evidence="2 4" id="KW-0479">Metal-binding</keyword>
<evidence type="ECO:0000256" key="2">
    <source>
        <dbReference type="ARBA" id="ARBA00022723"/>
    </source>
</evidence>
<evidence type="ECO:0000259" key="6">
    <source>
        <dbReference type="PROSITE" id="PS51007"/>
    </source>
</evidence>
<feature type="domain" description="Cytochrome c" evidence="6">
    <location>
        <begin position="14"/>
        <end position="98"/>
    </location>
</feature>
<organism evidence="7 8">
    <name type="scientific">Helicobacter anseris</name>
    <dbReference type="NCBI Taxonomy" id="375926"/>
    <lineage>
        <taxon>Bacteria</taxon>
        <taxon>Pseudomonadati</taxon>
        <taxon>Campylobacterota</taxon>
        <taxon>Epsilonproteobacteria</taxon>
        <taxon>Campylobacterales</taxon>
        <taxon>Helicobacteraceae</taxon>
        <taxon>Helicobacter</taxon>
    </lineage>
</organism>
<dbReference type="EMBL" id="NXLX01000011">
    <property type="protein sequence ID" value="RDU73275.1"/>
    <property type="molecule type" value="Genomic_DNA"/>
</dbReference>
<accession>A0A3D8J7W6</accession>
<dbReference type="Gene3D" id="1.10.760.10">
    <property type="entry name" value="Cytochrome c-like domain"/>
    <property type="match status" value="1"/>
</dbReference>
<dbReference type="InterPro" id="IPR009056">
    <property type="entry name" value="Cyt_c-like_dom"/>
</dbReference>
<feature type="chain" id="PRO_5017735097" evidence="5">
    <location>
        <begin position="18"/>
        <end position="100"/>
    </location>
</feature>
<sequence length="100" mass="10516">MKKVIMICVLGAMSLFADPATIIKTKCASCHGANMEKVALGKSAVVNKMSASEIEEALKGYKAKTLNKHGLGGTMWGQAGALSDADIAEIAKYITTNLNK</sequence>
<dbReference type="PROSITE" id="PS51007">
    <property type="entry name" value="CYTC"/>
    <property type="match status" value="1"/>
</dbReference>
<comment type="caution">
    <text evidence="7">The sequence shown here is derived from an EMBL/GenBank/DDBJ whole genome shotgun (WGS) entry which is preliminary data.</text>
</comment>
<dbReference type="RefSeq" id="WP_115579165.1">
    <property type="nucleotide sequence ID" value="NZ_NXLX01000011.1"/>
</dbReference>
<keyword evidence="5" id="KW-0732">Signal</keyword>
<evidence type="ECO:0000313" key="8">
    <source>
        <dbReference type="Proteomes" id="UP000256695"/>
    </source>
</evidence>
<dbReference type="Pfam" id="PF00034">
    <property type="entry name" value="Cytochrom_C"/>
    <property type="match status" value="1"/>
</dbReference>
<reference evidence="7 8" key="1">
    <citation type="submission" date="2018-04" db="EMBL/GenBank/DDBJ databases">
        <title>Novel Campyloabacter and Helicobacter Species and Strains.</title>
        <authorList>
            <person name="Mannion A.J."/>
            <person name="Shen Z."/>
            <person name="Fox J.G."/>
        </authorList>
    </citation>
    <scope>NUCLEOTIDE SEQUENCE [LARGE SCALE GENOMIC DNA]</scope>
    <source>
        <strain evidence="7 8">MIT 04-9362</strain>
    </source>
</reference>
<evidence type="ECO:0000256" key="1">
    <source>
        <dbReference type="ARBA" id="ARBA00022617"/>
    </source>
</evidence>
<protein>
    <submittedName>
        <fullName evidence="7">Cytochrome C</fullName>
    </submittedName>
</protein>
<keyword evidence="8" id="KW-1185">Reference proteome</keyword>
<evidence type="ECO:0000256" key="4">
    <source>
        <dbReference type="PROSITE-ProRule" id="PRU00433"/>
    </source>
</evidence>
<gene>
    <name evidence="7" type="ORF">CQA57_05150</name>
</gene>
<keyword evidence="3 4" id="KW-0408">Iron</keyword>
<dbReference type="GO" id="GO:0020037">
    <property type="term" value="F:heme binding"/>
    <property type="evidence" value="ECO:0007669"/>
    <property type="project" value="InterPro"/>
</dbReference>
<name>A0A3D8J7W6_9HELI</name>
<dbReference type="GO" id="GO:0046872">
    <property type="term" value="F:metal ion binding"/>
    <property type="evidence" value="ECO:0007669"/>
    <property type="project" value="UniProtKB-KW"/>
</dbReference>
<feature type="signal peptide" evidence="5">
    <location>
        <begin position="1"/>
        <end position="17"/>
    </location>
</feature>
<dbReference type="GO" id="GO:0009055">
    <property type="term" value="F:electron transfer activity"/>
    <property type="evidence" value="ECO:0007669"/>
    <property type="project" value="InterPro"/>
</dbReference>
<evidence type="ECO:0000256" key="3">
    <source>
        <dbReference type="ARBA" id="ARBA00023004"/>
    </source>
</evidence>
<dbReference type="AlphaFoldDB" id="A0A3D8J7W6"/>
<evidence type="ECO:0000313" key="7">
    <source>
        <dbReference type="EMBL" id="RDU73275.1"/>
    </source>
</evidence>
<dbReference type="SUPFAM" id="SSF46626">
    <property type="entry name" value="Cytochrome c"/>
    <property type="match status" value="1"/>
</dbReference>
<dbReference type="InterPro" id="IPR036909">
    <property type="entry name" value="Cyt_c-like_dom_sf"/>
</dbReference>
<keyword evidence="1 4" id="KW-0349">Heme</keyword>
<dbReference type="Proteomes" id="UP000256695">
    <property type="component" value="Unassembled WGS sequence"/>
</dbReference>